<feature type="transmembrane region" description="Helical" evidence="6">
    <location>
        <begin position="217"/>
        <end position="239"/>
    </location>
</feature>
<evidence type="ECO:0000256" key="1">
    <source>
        <dbReference type="ARBA" id="ARBA00004141"/>
    </source>
</evidence>
<keyword evidence="3 6" id="KW-0812">Transmembrane</keyword>
<evidence type="ECO:0000256" key="6">
    <source>
        <dbReference type="SAM" id="Phobius"/>
    </source>
</evidence>
<feature type="transmembrane region" description="Helical" evidence="6">
    <location>
        <begin position="164"/>
        <end position="184"/>
    </location>
</feature>
<dbReference type="Proteomes" id="UP000523161">
    <property type="component" value="Unassembled WGS sequence"/>
</dbReference>
<feature type="transmembrane region" description="Helical" evidence="6">
    <location>
        <begin position="131"/>
        <end position="152"/>
    </location>
</feature>
<evidence type="ECO:0000313" key="8">
    <source>
        <dbReference type="EMBL" id="NRQ41765.1"/>
    </source>
</evidence>
<dbReference type="EMBL" id="JABSOD010000003">
    <property type="protein sequence ID" value="NRQ41765.1"/>
    <property type="molecule type" value="Genomic_DNA"/>
</dbReference>
<dbReference type="PANTHER" id="PTHR43229:SF2">
    <property type="entry name" value="NODULATION PROTEIN J"/>
    <property type="match status" value="1"/>
</dbReference>
<sequence>MNTAAIYRKEAWYDLISVWRTPGFVIPSLAFPTVFYLFFGVVFNSGAASAYMLVTYGCFGIMGPAMFNFAMNIASDRAHGWLTLKRLSPMPAAAYLLAKFTTSLVFALLIIVALFSIAAVFADVRLHSGQWLLLALVLLPGTTPFALIGLILGLTLSDKAAPGVVNLIYLPMALLSGLWLPIHIMPTLLQQASWIWPSYHLSQIGLKIIAMDQGHALWLHLSCLLVSSLLLALLAAWSFTRMTGAKV</sequence>
<keyword evidence="9" id="KW-1185">Reference proteome</keyword>
<evidence type="ECO:0000259" key="7">
    <source>
        <dbReference type="Pfam" id="PF01061"/>
    </source>
</evidence>
<keyword evidence="5 6" id="KW-0472">Membrane</keyword>
<accession>A0A7Y5APM9</accession>
<evidence type="ECO:0000256" key="3">
    <source>
        <dbReference type="ARBA" id="ARBA00022692"/>
    </source>
</evidence>
<dbReference type="AlphaFoldDB" id="A0A7Y5APM9"/>
<dbReference type="PIRSF" id="PIRSF006648">
    <property type="entry name" value="DrrB"/>
    <property type="match status" value="1"/>
</dbReference>
<dbReference type="GO" id="GO:0043190">
    <property type="term" value="C:ATP-binding cassette (ABC) transporter complex"/>
    <property type="evidence" value="ECO:0007669"/>
    <property type="project" value="InterPro"/>
</dbReference>
<dbReference type="InterPro" id="IPR013525">
    <property type="entry name" value="ABC2_TM"/>
</dbReference>
<feature type="transmembrane region" description="Helical" evidence="6">
    <location>
        <begin position="49"/>
        <end position="71"/>
    </location>
</feature>
<name>A0A7Y5APM9_9GAMM</name>
<dbReference type="GO" id="GO:0140359">
    <property type="term" value="F:ABC-type transporter activity"/>
    <property type="evidence" value="ECO:0007669"/>
    <property type="project" value="InterPro"/>
</dbReference>
<evidence type="ECO:0000256" key="2">
    <source>
        <dbReference type="ARBA" id="ARBA00007783"/>
    </source>
</evidence>
<comment type="subcellular location">
    <subcellularLocation>
        <location evidence="1">Membrane</location>
        <topology evidence="1">Multi-pass membrane protein</topology>
    </subcellularLocation>
</comment>
<comment type="similarity">
    <text evidence="2">Belongs to the ABC-2 integral membrane protein family.</text>
</comment>
<gene>
    <name evidence="8" type="ORF">HRH59_04160</name>
</gene>
<protein>
    <submittedName>
        <fullName evidence="8">ABC transporter permease</fullName>
    </submittedName>
</protein>
<feature type="transmembrane region" description="Helical" evidence="6">
    <location>
        <begin position="21"/>
        <end position="43"/>
    </location>
</feature>
<evidence type="ECO:0000256" key="4">
    <source>
        <dbReference type="ARBA" id="ARBA00022989"/>
    </source>
</evidence>
<dbReference type="InterPro" id="IPR000412">
    <property type="entry name" value="ABC_2_transport"/>
</dbReference>
<evidence type="ECO:0000313" key="9">
    <source>
        <dbReference type="Proteomes" id="UP000523161"/>
    </source>
</evidence>
<dbReference type="Pfam" id="PF01061">
    <property type="entry name" value="ABC2_membrane"/>
    <property type="match status" value="1"/>
</dbReference>
<organism evidence="8 9">
    <name type="scientific">Rheinheimera lutimaris</name>
    <dbReference type="NCBI Taxonomy" id="2740584"/>
    <lineage>
        <taxon>Bacteria</taxon>
        <taxon>Pseudomonadati</taxon>
        <taxon>Pseudomonadota</taxon>
        <taxon>Gammaproteobacteria</taxon>
        <taxon>Chromatiales</taxon>
        <taxon>Chromatiaceae</taxon>
        <taxon>Rheinheimera</taxon>
    </lineage>
</organism>
<dbReference type="InterPro" id="IPR051784">
    <property type="entry name" value="Nod_factor_ABC_transporter"/>
</dbReference>
<keyword evidence="4 6" id="KW-1133">Transmembrane helix</keyword>
<feature type="domain" description="ABC-2 type transporter transmembrane" evidence="7">
    <location>
        <begin position="12"/>
        <end position="203"/>
    </location>
</feature>
<feature type="transmembrane region" description="Helical" evidence="6">
    <location>
        <begin position="92"/>
        <end position="119"/>
    </location>
</feature>
<evidence type="ECO:0000256" key="5">
    <source>
        <dbReference type="ARBA" id="ARBA00023136"/>
    </source>
</evidence>
<dbReference type="PANTHER" id="PTHR43229">
    <property type="entry name" value="NODULATION PROTEIN J"/>
    <property type="match status" value="1"/>
</dbReference>
<proteinExistence type="inferred from homology"/>
<comment type="caution">
    <text evidence="8">The sequence shown here is derived from an EMBL/GenBank/DDBJ whole genome shotgun (WGS) entry which is preliminary data.</text>
</comment>
<dbReference type="RefSeq" id="WP_173500014.1">
    <property type="nucleotide sequence ID" value="NZ_JABSOD010000003.1"/>
</dbReference>
<reference evidence="8 9" key="1">
    <citation type="submission" date="2020-06" db="EMBL/GenBank/DDBJ databases">
        <title>Rheinheimera sp. nov., a marine bacterium isolated from coastal.</title>
        <authorList>
            <person name="Yu Q."/>
            <person name="Qi Y."/>
            <person name="Pu J."/>
        </authorList>
    </citation>
    <scope>NUCLEOTIDE SEQUENCE [LARGE SCALE GENOMIC DNA]</scope>
    <source>
        <strain evidence="8 9">YQF-2</strain>
    </source>
</reference>